<keyword evidence="3" id="KW-0813">Transport</keyword>
<dbReference type="InterPro" id="IPR002781">
    <property type="entry name" value="TM_pro_TauE-like"/>
</dbReference>
<dbReference type="GO" id="GO:0005886">
    <property type="term" value="C:plasma membrane"/>
    <property type="evidence" value="ECO:0007669"/>
    <property type="project" value="UniProtKB-SubCell"/>
</dbReference>
<evidence type="ECO:0000256" key="1">
    <source>
        <dbReference type="ARBA" id="ARBA00004651"/>
    </source>
</evidence>
<feature type="transmembrane region" description="Helical" evidence="8">
    <location>
        <begin position="75"/>
        <end position="94"/>
    </location>
</feature>
<evidence type="ECO:0000256" key="4">
    <source>
        <dbReference type="ARBA" id="ARBA00022475"/>
    </source>
</evidence>
<dbReference type="PANTHER" id="PTHR30269:SF32">
    <property type="entry name" value="MEMBRANE TRANSPORTER PROTEIN-RELATED"/>
    <property type="match status" value="1"/>
</dbReference>
<comment type="subcellular location">
    <subcellularLocation>
        <location evidence="1 8">Cell membrane</location>
        <topology evidence="1 8">Multi-pass membrane protein</topology>
    </subcellularLocation>
</comment>
<dbReference type="EMBL" id="QXDC01000002">
    <property type="protein sequence ID" value="RIA46381.1"/>
    <property type="molecule type" value="Genomic_DNA"/>
</dbReference>
<sequence>MDNALITFAIVVPVFFVAGLVKGATGMGLPTVAMGLLTLALTPLAAAALMLVPSTVTNIWQLVTGPSLFCLVRRFWAMMVAISGATLVCASLLAAGDAAFTTAALGLVLVVYAAYALYARPIHVPPRVERCLSPVVGLATGAVTGATGVFVIPAVPYLQALGLEKDDLVQALGLSFTVSTLALGAGLAARDALPTSDLGWSFVAVVPAMAGMQAGTWLRARISPERFRRWFLLCLLLLGTQMALRPWF</sequence>
<evidence type="ECO:0000256" key="6">
    <source>
        <dbReference type="ARBA" id="ARBA00022989"/>
    </source>
</evidence>
<dbReference type="PANTHER" id="PTHR30269">
    <property type="entry name" value="TRANSMEMBRANE PROTEIN YFCA"/>
    <property type="match status" value="1"/>
</dbReference>
<evidence type="ECO:0000256" key="2">
    <source>
        <dbReference type="ARBA" id="ARBA00009142"/>
    </source>
</evidence>
<dbReference type="Pfam" id="PF01925">
    <property type="entry name" value="TauE"/>
    <property type="match status" value="1"/>
</dbReference>
<feature type="transmembrane region" description="Helical" evidence="8">
    <location>
        <begin position="198"/>
        <end position="218"/>
    </location>
</feature>
<evidence type="ECO:0000256" key="3">
    <source>
        <dbReference type="ARBA" id="ARBA00022448"/>
    </source>
</evidence>
<reference evidence="9 10" key="1">
    <citation type="submission" date="2018-08" db="EMBL/GenBank/DDBJ databases">
        <title>Genomic Encyclopedia of Type Strains, Phase IV (KMG-IV): sequencing the most valuable type-strain genomes for metagenomic binning, comparative biology and taxonomic classification.</title>
        <authorList>
            <person name="Goeker M."/>
        </authorList>
    </citation>
    <scope>NUCLEOTIDE SEQUENCE [LARGE SCALE GENOMIC DNA]</scope>
    <source>
        <strain evidence="9 10">DSM 25527</strain>
    </source>
</reference>
<keyword evidence="5 8" id="KW-0812">Transmembrane</keyword>
<feature type="transmembrane region" description="Helical" evidence="8">
    <location>
        <begin position="100"/>
        <end position="119"/>
    </location>
</feature>
<feature type="transmembrane region" description="Helical" evidence="8">
    <location>
        <begin position="33"/>
        <end position="54"/>
    </location>
</feature>
<dbReference type="RefSeq" id="WP_119034605.1">
    <property type="nucleotide sequence ID" value="NZ_QXDC01000002.1"/>
</dbReference>
<feature type="transmembrane region" description="Helical" evidence="8">
    <location>
        <begin position="131"/>
        <end position="155"/>
    </location>
</feature>
<dbReference type="OrthoDB" id="9800873at2"/>
<keyword evidence="7 8" id="KW-0472">Membrane</keyword>
<keyword evidence="10" id="KW-1185">Reference proteome</keyword>
<accession>A0A397PL23</accession>
<gene>
    <name evidence="9" type="ORF">DFR49_0922</name>
</gene>
<evidence type="ECO:0000313" key="10">
    <source>
        <dbReference type="Proteomes" id="UP000266568"/>
    </source>
</evidence>
<organism evidence="9 10">
    <name type="scientific">Hephaestia caeni</name>
    <dbReference type="NCBI Taxonomy" id="645617"/>
    <lineage>
        <taxon>Bacteria</taxon>
        <taxon>Pseudomonadati</taxon>
        <taxon>Pseudomonadota</taxon>
        <taxon>Alphaproteobacteria</taxon>
        <taxon>Sphingomonadales</taxon>
        <taxon>Sphingomonadaceae</taxon>
        <taxon>Hephaestia</taxon>
    </lineage>
</organism>
<comment type="similarity">
    <text evidence="2 8">Belongs to the 4-toluene sulfonate uptake permease (TSUP) (TC 2.A.102) family.</text>
</comment>
<keyword evidence="4 8" id="KW-1003">Cell membrane</keyword>
<dbReference type="AlphaFoldDB" id="A0A397PL23"/>
<evidence type="ECO:0000256" key="7">
    <source>
        <dbReference type="ARBA" id="ARBA00023136"/>
    </source>
</evidence>
<proteinExistence type="inferred from homology"/>
<evidence type="ECO:0000313" key="9">
    <source>
        <dbReference type="EMBL" id="RIA46381.1"/>
    </source>
</evidence>
<dbReference type="Proteomes" id="UP000266568">
    <property type="component" value="Unassembled WGS sequence"/>
</dbReference>
<evidence type="ECO:0000256" key="5">
    <source>
        <dbReference type="ARBA" id="ARBA00022692"/>
    </source>
</evidence>
<evidence type="ECO:0000256" key="8">
    <source>
        <dbReference type="RuleBase" id="RU363041"/>
    </source>
</evidence>
<name>A0A397PL23_9SPHN</name>
<comment type="caution">
    <text evidence="9">The sequence shown here is derived from an EMBL/GenBank/DDBJ whole genome shotgun (WGS) entry which is preliminary data.</text>
</comment>
<protein>
    <recommendedName>
        <fullName evidence="8">Probable membrane transporter protein</fullName>
    </recommendedName>
</protein>
<feature type="transmembrane region" description="Helical" evidence="8">
    <location>
        <begin position="230"/>
        <end position="247"/>
    </location>
</feature>
<keyword evidence="6 8" id="KW-1133">Transmembrane helix</keyword>
<dbReference type="InterPro" id="IPR052017">
    <property type="entry name" value="TSUP"/>
</dbReference>